<dbReference type="InterPro" id="IPR024165">
    <property type="entry name" value="Kan/Strep_kinase"/>
</dbReference>
<keyword evidence="9" id="KW-0479">Metal-binding</keyword>
<dbReference type="GO" id="GO:0016773">
    <property type="term" value="F:phosphotransferase activity, alcohol group as acceptor"/>
    <property type="evidence" value="ECO:0007669"/>
    <property type="project" value="InterPro"/>
</dbReference>
<evidence type="ECO:0000256" key="7">
    <source>
        <dbReference type="PIRNR" id="PIRNR000706"/>
    </source>
</evidence>
<dbReference type="Gene3D" id="3.30.200.20">
    <property type="entry name" value="Phosphorylase Kinase, domain 1"/>
    <property type="match status" value="1"/>
</dbReference>
<dbReference type="InterPro" id="IPR011009">
    <property type="entry name" value="Kinase-like_dom_sf"/>
</dbReference>
<dbReference type="InterPro" id="IPR002575">
    <property type="entry name" value="Aminoglycoside_PTrfase"/>
</dbReference>
<dbReference type="PANTHER" id="PTHR21310:SF41">
    <property type="entry name" value="3'-PHOSPHOTRANSFERASE, PUTATIVE-RELATED"/>
    <property type="match status" value="1"/>
</dbReference>
<dbReference type="CDD" id="cd05150">
    <property type="entry name" value="APH"/>
    <property type="match status" value="1"/>
</dbReference>
<proteinExistence type="inferred from homology"/>
<accession>A0A934V6P0</accession>
<evidence type="ECO:0000313" key="11">
    <source>
        <dbReference type="EMBL" id="MBK1787737.1"/>
    </source>
</evidence>
<evidence type="ECO:0000256" key="2">
    <source>
        <dbReference type="ARBA" id="ARBA00022679"/>
    </source>
</evidence>
<keyword evidence="6 7" id="KW-0046">Antibiotic resistance</keyword>
<dbReference type="NCBIfam" id="NF032896">
    <property type="entry name" value="APH_3pp"/>
    <property type="match status" value="1"/>
</dbReference>
<comment type="caution">
    <text evidence="11">The sequence shown here is derived from an EMBL/GenBank/DDBJ whole genome shotgun (WGS) entry which is preliminary data.</text>
</comment>
<dbReference type="EMBL" id="JAENJH010000007">
    <property type="protein sequence ID" value="MBK1787737.1"/>
    <property type="molecule type" value="Genomic_DNA"/>
</dbReference>
<name>A0A934V6P0_9PSEU</name>
<reference evidence="11" key="1">
    <citation type="submission" date="2020-12" db="EMBL/GenBank/DDBJ databases">
        <title>Prauserella sp. ASG 168, a novel actinomycete isolated from cave rock.</title>
        <authorList>
            <person name="Suriyachadkun C."/>
        </authorList>
    </citation>
    <scope>NUCLEOTIDE SEQUENCE</scope>
    <source>
        <strain evidence="11">ASG 168</strain>
    </source>
</reference>
<keyword evidence="2 7" id="KW-0808">Transferase</keyword>
<sequence length="258" mass="27999">MLEPPGSWEPVRGGESGATVLRSADGTTYAKCVSSRQHGQLSQERDRVAWLSGTGIAGPRVLDWDTGPDGAYLITTAVPGVPADTVPAADLARAWPSIADIVRALHALPAPDCPFDRDLTRMLAMAADVVARDAVEPAFLPVDQQGTPPAELLARLEPQRDRRLADERADTVVCHGDLCLPNILLDPDTLDVTGVIDLGRLGRADRHADLALLFATARETWPEDRADVEQHRFAAHYDGVPDPGRLRFYLHLDPLTWG</sequence>
<keyword evidence="4 7" id="KW-0418">Kinase</keyword>
<dbReference type="RefSeq" id="WP_200322682.1">
    <property type="nucleotide sequence ID" value="NZ_JAENJH010000007.1"/>
</dbReference>
<keyword evidence="3 7" id="KW-0547">Nucleotide-binding</keyword>
<evidence type="ECO:0000256" key="8">
    <source>
        <dbReference type="PIRSR" id="PIRSR000706-1"/>
    </source>
</evidence>
<keyword evidence="12" id="KW-1185">Reference proteome</keyword>
<dbReference type="GO" id="GO:0046872">
    <property type="term" value="F:metal ion binding"/>
    <property type="evidence" value="ECO:0007669"/>
    <property type="project" value="UniProtKB-KW"/>
</dbReference>
<evidence type="ECO:0000256" key="3">
    <source>
        <dbReference type="ARBA" id="ARBA00022741"/>
    </source>
</evidence>
<dbReference type="GO" id="GO:0016301">
    <property type="term" value="F:kinase activity"/>
    <property type="evidence" value="ECO:0007669"/>
    <property type="project" value="UniProtKB-KW"/>
</dbReference>
<dbReference type="Proteomes" id="UP000635245">
    <property type="component" value="Unassembled WGS sequence"/>
</dbReference>
<evidence type="ECO:0000256" key="5">
    <source>
        <dbReference type="ARBA" id="ARBA00022840"/>
    </source>
</evidence>
<evidence type="ECO:0000256" key="1">
    <source>
        <dbReference type="ARBA" id="ARBA00006219"/>
    </source>
</evidence>
<feature type="active site" description="Proton acceptor" evidence="8">
    <location>
        <position position="177"/>
    </location>
</feature>
<dbReference type="GO" id="GO:0005524">
    <property type="term" value="F:ATP binding"/>
    <property type="evidence" value="ECO:0007669"/>
    <property type="project" value="UniProtKB-KW"/>
</dbReference>
<comment type="similarity">
    <text evidence="1 7">Belongs to the aminoglycoside phosphotransferase family.</text>
</comment>
<evidence type="ECO:0000256" key="4">
    <source>
        <dbReference type="ARBA" id="ARBA00022777"/>
    </source>
</evidence>
<evidence type="ECO:0000256" key="9">
    <source>
        <dbReference type="PIRSR" id="PIRSR000706-2"/>
    </source>
</evidence>
<dbReference type="SUPFAM" id="SSF56112">
    <property type="entry name" value="Protein kinase-like (PK-like)"/>
    <property type="match status" value="1"/>
</dbReference>
<feature type="binding site" evidence="9">
    <location>
        <position position="182"/>
    </location>
    <ligand>
        <name>Mg(2+)</name>
        <dbReference type="ChEBI" id="CHEBI:18420"/>
    </ligand>
</feature>
<evidence type="ECO:0000313" key="12">
    <source>
        <dbReference type="Proteomes" id="UP000635245"/>
    </source>
</evidence>
<dbReference type="Gene3D" id="3.90.1200.10">
    <property type="match status" value="1"/>
</dbReference>
<keyword evidence="9" id="KW-0460">Magnesium</keyword>
<dbReference type="PANTHER" id="PTHR21310">
    <property type="entry name" value="AMINOGLYCOSIDE PHOSPHOTRANSFERASE-RELATED-RELATED"/>
    <property type="match status" value="1"/>
</dbReference>
<dbReference type="GO" id="GO:0046677">
    <property type="term" value="P:response to antibiotic"/>
    <property type="evidence" value="ECO:0007669"/>
    <property type="project" value="UniProtKB-KW"/>
</dbReference>
<evidence type="ECO:0000256" key="6">
    <source>
        <dbReference type="ARBA" id="ARBA00023251"/>
    </source>
</evidence>
<dbReference type="Pfam" id="PF01636">
    <property type="entry name" value="APH"/>
    <property type="match status" value="1"/>
</dbReference>
<protein>
    <submittedName>
        <fullName evidence="11">APH(3'') family aminoglycoside O-phosphotransferase</fullName>
    </submittedName>
</protein>
<feature type="domain" description="Aminoglycoside phosphotransferase" evidence="10">
    <location>
        <begin position="8"/>
        <end position="249"/>
    </location>
</feature>
<feature type="binding site" evidence="9">
    <location>
        <position position="197"/>
    </location>
    <ligand>
        <name>Mg(2+)</name>
        <dbReference type="ChEBI" id="CHEBI:18420"/>
    </ligand>
</feature>
<gene>
    <name evidence="11" type="ORF">JHE00_25700</name>
</gene>
<dbReference type="PIRSF" id="PIRSF000706">
    <property type="entry name" value="Kanamycin_kin"/>
    <property type="match status" value="1"/>
</dbReference>
<dbReference type="InterPro" id="IPR051678">
    <property type="entry name" value="AGP_Transferase"/>
</dbReference>
<organism evidence="11 12">
    <name type="scientific">Prauserella cavernicola</name>
    <dbReference type="NCBI Taxonomy" id="2800127"/>
    <lineage>
        <taxon>Bacteria</taxon>
        <taxon>Bacillati</taxon>
        <taxon>Actinomycetota</taxon>
        <taxon>Actinomycetes</taxon>
        <taxon>Pseudonocardiales</taxon>
        <taxon>Pseudonocardiaceae</taxon>
        <taxon>Prauserella</taxon>
    </lineage>
</organism>
<dbReference type="AlphaFoldDB" id="A0A934V6P0"/>
<evidence type="ECO:0000259" key="10">
    <source>
        <dbReference type="Pfam" id="PF01636"/>
    </source>
</evidence>
<keyword evidence="5 7" id="KW-0067">ATP-binding</keyword>